<dbReference type="PANTHER" id="PTHR43685:SF11">
    <property type="entry name" value="GLYCOSYLTRANSFERASE TAGX-RELATED"/>
    <property type="match status" value="1"/>
</dbReference>
<feature type="domain" description="Glycosyltransferase 2-like" evidence="2">
    <location>
        <begin position="9"/>
        <end position="114"/>
    </location>
</feature>
<organism evidence="3 4">
    <name type="scientific">Allohahella marinimesophila</name>
    <dbReference type="NCBI Taxonomy" id="1054972"/>
    <lineage>
        <taxon>Bacteria</taxon>
        <taxon>Pseudomonadati</taxon>
        <taxon>Pseudomonadota</taxon>
        <taxon>Gammaproteobacteria</taxon>
        <taxon>Oceanospirillales</taxon>
        <taxon>Hahellaceae</taxon>
        <taxon>Allohahella</taxon>
    </lineage>
</organism>
<dbReference type="RefSeq" id="WP_344808372.1">
    <property type="nucleotide sequence ID" value="NZ_BAABBO010000016.1"/>
</dbReference>
<sequence>MNPMPPELTVIIPSYNRPELLPRAVNSALEQSFQSLEVLVVDDGSPQPISLPEHPRLRVVRLEQNAGNASARNAGLRAARGRYVCYLDDDDRLLPNMAADSMAALAQAHDDKSLPDPIAVLSGLEVIDKHGQRQQTRLPPTLPKGSRFFLEPIPEGQSFISKQTLVVERDLLLEIGGYDEDFRSRVHTEMFLRLNAVCSILGIPRLTYQLISHDGDRISGNRALRQESFERLIQKHGKLFRSSPRMYADFVYRHAVKSRQLGQHQHALKYFLKAFQIHPEQAWRQSSRSLWHTIVAVKKRFIP</sequence>
<feature type="repeat" description="TPR" evidence="1">
    <location>
        <begin position="248"/>
        <end position="281"/>
    </location>
</feature>
<dbReference type="PROSITE" id="PS50005">
    <property type="entry name" value="TPR"/>
    <property type="match status" value="1"/>
</dbReference>
<comment type="caution">
    <text evidence="3">The sequence shown here is derived from an EMBL/GenBank/DDBJ whole genome shotgun (WGS) entry which is preliminary data.</text>
</comment>
<reference evidence="4" key="1">
    <citation type="journal article" date="2019" name="Int. J. Syst. Evol. Microbiol.">
        <title>The Global Catalogue of Microorganisms (GCM) 10K type strain sequencing project: providing services to taxonomists for standard genome sequencing and annotation.</title>
        <authorList>
            <consortium name="The Broad Institute Genomics Platform"/>
            <consortium name="The Broad Institute Genome Sequencing Center for Infectious Disease"/>
            <person name="Wu L."/>
            <person name="Ma J."/>
        </authorList>
    </citation>
    <scope>NUCLEOTIDE SEQUENCE [LARGE SCALE GENOMIC DNA]</scope>
    <source>
        <strain evidence="4">JCM 17555</strain>
    </source>
</reference>
<proteinExistence type="predicted"/>
<keyword evidence="4" id="KW-1185">Reference proteome</keyword>
<gene>
    <name evidence="3" type="ORF">GCM10022278_32730</name>
</gene>
<dbReference type="InterPro" id="IPR011990">
    <property type="entry name" value="TPR-like_helical_dom_sf"/>
</dbReference>
<dbReference type="InterPro" id="IPR001173">
    <property type="entry name" value="Glyco_trans_2-like"/>
</dbReference>
<dbReference type="PANTHER" id="PTHR43685">
    <property type="entry name" value="GLYCOSYLTRANSFERASE"/>
    <property type="match status" value="1"/>
</dbReference>
<dbReference type="CDD" id="cd00761">
    <property type="entry name" value="Glyco_tranf_GTA_type"/>
    <property type="match status" value="1"/>
</dbReference>
<dbReference type="InterPro" id="IPR019734">
    <property type="entry name" value="TPR_rpt"/>
</dbReference>
<dbReference type="SUPFAM" id="SSF53448">
    <property type="entry name" value="Nucleotide-diphospho-sugar transferases"/>
    <property type="match status" value="1"/>
</dbReference>
<dbReference type="Gene3D" id="3.90.550.10">
    <property type="entry name" value="Spore Coat Polysaccharide Biosynthesis Protein SpsA, Chain A"/>
    <property type="match status" value="1"/>
</dbReference>
<evidence type="ECO:0000313" key="4">
    <source>
        <dbReference type="Proteomes" id="UP001501337"/>
    </source>
</evidence>
<dbReference type="InterPro" id="IPR029044">
    <property type="entry name" value="Nucleotide-diphossugar_trans"/>
</dbReference>
<keyword evidence="1" id="KW-0802">TPR repeat</keyword>
<dbReference type="Proteomes" id="UP001501337">
    <property type="component" value="Unassembled WGS sequence"/>
</dbReference>
<protein>
    <submittedName>
        <fullName evidence="3">Glycosyltransferase</fullName>
    </submittedName>
</protein>
<dbReference type="InterPro" id="IPR050834">
    <property type="entry name" value="Glycosyltransf_2"/>
</dbReference>
<dbReference type="Pfam" id="PF00535">
    <property type="entry name" value="Glycos_transf_2"/>
    <property type="match status" value="1"/>
</dbReference>
<name>A0ABP7PXS3_9GAMM</name>
<dbReference type="EMBL" id="BAABBO010000016">
    <property type="protein sequence ID" value="GAA3972908.1"/>
    <property type="molecule type" value="Genomic_DNA"/>
</dbReference>
<evidence type="ECO:0000259" key="2">
    <source>
        <dbReference type="Pfam" id="PF00535"/>
    </source>
</evidence>
<dbReference type="SUPFAM" id="SSF48452">
    <property type="entry name" value="TPR-like"/>
    <property type="match status" value="1"/>
</dbReference>
<accession>A0ABP7PXS3</accession>
<evidence type="ECO:0000313" key="3">
    <source>
        <dbReference type="EMBL" id="GAA3972908.1"/>
    </source>
</evidence>
<evidence type="ECO:0000256" key="1">
    <source>
        <dbReference type="PROSITE-ProRule" id="PRU00339"/>
    </source>
</evidence>